<sequence>MLPYVAKRSVQMLVTVFVISIIAFIVIQLPPGDFVNSYLATLSGGQIVTQDAVAALRAQFGLDDNLAVQYFKWITNLLQGNMGISFQYQRTVIDLLSERLPLTLAITIPTAFFVYAVSIPIGIYSAVRQYSPLDYVFSLVGFIGLAVPNFLFAIIMIYVTSRYFGGNVGGLFSPQYELAPWSIGKVLDMMQNMSIAILIIGTSGTAATIRVMRGMLLDELSQAYVETARAKGLSEWRLIMKYPVRVAISPVLSTIGFTLPALISGTEITATVLNLPTTGPLLLNAVRSQDMFLAASIIFVLSILTVIGTFISDLLLVWADPRIKL</sequence>
<evidence type="ECO:0000256" key="1">
    <source>
        <dbReference type="ARBA" id="ARBA00004651"/>
    </source>
</evidence>
<comment type="subcellular location">
    <subcellularLocation>
        <location evidence="1 7">Cell membrane</location>
        <topology evidence="1 7">Multi-pass membrane protein</topology>
    </subcellularLocation>
</comment>
<comment type="caution">
    <text evidence="9">The sequence shown here is derived from an EMBL/GenBank/DDBJ whole genome shotgun (WGS) entry which is preliminary data.</text>
</comment>
<feature type="transmembrane region" description="Helical" evidence="7">
    <location>
        <begin position="102"/>
        <end position="123"/>
    </location>
</feature>
<keyword evidence="10" id="KW-1185">Reference proteome</keyword>
<keyword evidence="3" id="KW-1003">Cell membrane</keyword>
<keyword evidence="6 7" id="KW-0472">Membrane</keyword>
<dbReference type="RefSeq" id="WP_189427051.1">
    <property type="nucleotide sequence ID" value="NZ_BMZE01000004.1"/>
</dbReference>
<evidence type="ECO:0000256" key="2">
    <source>
        <dbReference type="ARBA" id="ARBA00022448"/>
    </source>
</evidence>
<feature type="transmembrane region" description="Helical" evidence="7">
    <location>
        <begin position="246"/>
        <end position="272"/>
    </location>
</feature>
<comment type="similarity">
    <text evidence="7">Belongs to the binding-protein-dependent transport system permease family.</text>
</comment>
<evidence type="ECO:0000313" key="9">
    <source>
        <dbReference type="EMBL" id="GHA35710.1"/>
    </source>
</evidence>
<dbReference type="PROSITE" id="PS50928">
    <property type="entry name" value="ABC_TM1"/>
    <property type="match status" value="1"/>
</dbReference>
<protein>
    <submittedName>
        <fullName evidence="9">ABC transporter permease</fullName>
    </submittedName>
</protein>
<dbReference type="GO" id="GO:0055085">
    <property type="term" value="P:transmembrane transport"/>
    <property type="evidence" value="ECO:0007669"/>
    <property type="project" value="InterPro"/>
</dbReference>
<keyword evidence="5 7" id="KW-1133">Transmembrane helix</keyword>
<dbReference type="Proteomes" id="UP000646579">
    <property type="component" value="Unassembled WGS sequence"/>
</dbReference>
<keyword evidence="4 7" id="KW-0812">Transmembrane</keyword>
<feature type="transmembrane region" description="Helical" evidence="7">
    <location>
        <begin position="193"/>
        <end position="212"/>
    </location>
</feature>
<evidence type="ECO:0000313" key="10">
    <source>
        <dbReference type="Proteomes" id="UP000646579"/>
    </source>
</evidence>
<dbReference type="Gene3D" id="1.10.3720.10">
    <property type="entry name" value="MetI-like"/>
    <property type="match status" value="1"/>
</dbReference>
<dbReference type="EMBL" id="BMZE01000004">
    <property type="protein sequence ID" value="GHA35710.1"/>
    <property type="molecule type" value="Genomic_DNA"/>
</dbReference>
<keyword evidence="2 7" id="KW-0813">Transport</keyword>
<dbReference type="CDD" id="cd06261">
    <property type="entry name" value="TM_PBP2"/>
    <property type="match status" value="1"/>
</dbReference>
<organism evidence="9 10">
    <name type="scientific">Devosia pacifica</name>
    <dbReference type="NCBI Taxonomy" id="1335967"/>
    <lineage>
        <taxon>Bacteria</taxon>
        <taxon>Pseudomonadati</taxon>
        <taxon>Pseudomonadota</taxon>
        <taxon>Alphaproteobacteria</taxon>
        <taxon>Hyphomicrobiales</taxon>
        <taxon>Devosiaceae</taxon>
        <taxon>Devosia</taxon>
    </lineage>
</organism>
<feature type="transmembrane region" description="Helical" evidence="7">
    <location>
        <begin position="12"/>
        <end position="29"/>
    </location>
</feature>
<feature type="domain" description="ABC transmembrane type-1" evidence="8">
    <location>
        <begin position="100"/>
        <end position="316"/>
    </location>
</feature>
<proteinExistence type="inferred from homology"/>
<dbReference type="SUPFAM" id="SSF161098">
    <property type="entry name" value="MetI-like"/>
    <property type="match status" value="1"/>
</dbReference>
<dbReference type="PANTHER" id="PTHR30465:SF43">
    <property type="entry name" value="OLIGOPEPTIDE ABC TRANSPORTER, PERMEASE PROTEIN"/>
    <property type="match status" value="1"/>
</dbReference>
<feature type="transmembrane region" description="Helical" evidence="7">
    <location>
        <begin position="292"/>
        <end position="319"/>
    </location>
</feature>
<dbReference type="PANTHER" id="PTHR30465">
    <property type="entry name" value="INNER MEMBRANE ABC TRANSPORTER"/>
    <property type="match status" value="1"/>
</dbReference>
<dbReference type="InterPro" id="IPR035906">
    <property type="entry name" value="MetI-like_sf"/>
</dbReference>
<evidence type="ECO:0000259" key="8">
    <source>
        <dbReference type="PROSITE" id="PS50928"/>
    </source>
</evidence>
<dbReference type="InterPro" id="IPR000515">
    <property type="entry name" value="MetI-like"/>
</dbReference>
<dbReference type="Pfam" id="PF19300">
    <property type="entry name" value="BPD_transp_1_N"/>
    <property type="match status" value="1"/>
</dbReference>
<gene>
    <name evidence="9" type="ORF">GCM10007989_34660</name>
</gene>
<evidence type="ECO:0000256" key="5">
    <source>
        <dbReference type="ARBA" id="ARBA00022989"/>
    </source>
</evidence>
<dbReference type="AlphaFoldDB" id="A0A918VYH2"/>
<evidence type="ECO:0000256" key="6">
    <source>
        <dbReference type="ARBA" id="ARBA00023136"/>
    </source>
</evidence>
<evidence type="ECO:0000256" key="3">
    <source>
        <dbReference type="ARBA" id="ARBA00022475"/>
    </source>
</evidence>
<dbReference type="InterPro" id="IPR045621">
    <property type="entry name" value="BPD_transp_1_N"/>
</dbReference>
<evidence type="ECO:0000256" key="4">
    <source>
        <dbReference type="ARBA" id="ARBA00022692"/>
    </source>
</evidence>
<dbReference type="Pfam" id="PF00528">
    <property type="entry name" value="BPD_transp_1"/>
    <property type="match status" value="1"/>
</dbReference>
<evidence type="ECO:0000256" key="7">
    <source>
        <dbReference type="RuleBase" id="RU363032"/>
    </source>
</evidence>
<dbReference type="GO" id="GO:0005886">
    <property type="term" value="C:plasma membrane"/>
    <property type="evidence" value="ECO:0007669"/>
    <property type="project" value="UniProtKB-SubCell"/>
</dbReference>
<reference evidence="9" key="2">
    <citation type="submission" date="2020-09" db="EMBL/GenBank/DDBJ databases">
        <authorList>
            <person name="Sun Q."/>
            <person name="Kim S."/>
        </authorList>
    </citation>
    <scope>NUCLEOTIDE SEQUENCE</scope>
    <source>
        <strain evidence="9">KCTC 32437</strain>
    </source>
</reference>
<feature type="transmembrane region" description="Helical" evidence="7">
    <location>
        <begin position="135"/>
        <end position="159"/>
    </location>
</feature>
<accession>A0A918VYH2</accession>
<reference evidence="9" key="1">
    <citation type="journal article" date="2014" name="Int. J. Syst. Evol. Microbiol.">
        <title>Complete genome sequence of Corynebacterium casei LMG S-19264T (=DSM 44701T), isolated from a smear-ripened cheese.</title>
        <authorList>
            <consortium name="US DOE Joint Genome Institute (JGI-PGF)"/>
            <person name="Walter F."/>
            <person name="Albersmeier A."/>
            <person name="Kalinowski J."/>
            <person name="Ruckert C."/>
        </authorList>
    </citation>
    <scope>NUCLEOTIDE SEQUENCE</scope>
    <source>
        <strain evidence="9">KCTC 32437</strain>
    </source>
</reference>
<name>A0A918VYH2_9HYPH</name>